<dbReference type="SUPFAM" id="SSF48452">
    <property type="entry name" value="TPR-like"/>
    <property type="match status" value="1"/>
</dbReference>
<keyword evidence="10" id="KW-1185">Reference proteome</keyword>
<evidence type="ECO:0000256" key="3">
    <source>
        <dbReference type="ARBA" id="ARBA00022729"/>
    </source>
</evidence>
<proteinExistence type="inferred from homology"/>
<evidence type="ECO:0000256" key="4">
    <source>
        <dbReference type="ARBA" id="ARBA00023136"/>
    </source>
</evidence>
<dbReference type="Pfam" id="PF07980">
    <property type="entry name" value="SusD_RagB"/>
    <property type="match status" value="1"/>
</dbReference>
<evidence type="ECO:0000313" key="10">
    <source>
        <dbReference type="Proteomes" id="UP000324383"/>
    </source>
</evidence>
<dbReference type="AlphaFoldDB" id="A0A5D3FCP0"/>
<evidence type="ECO:0000256" key="6">
    <source>
        <dbReference type="SAM" id="SignalP"/>
    </source>
</evidence>
<dbReference type="GO" id="GO:0009279">
    <property type="term" value="C:cell outer membrane"/>
    <property type="evidence" value="ECO:0007669"/>
    <property type="project" value="UniProtKB-SubCell"/>
</dbReference>
<evidence type="ECO:0000256" key="5">
    <source>
        <dbReference type="ARBA" id="ARBA00023237"/>
    </source>
</evidence>
<feature type="chain" id="PRO_5030116435" evidence="6">
    <location>
        <begin position="19"/>
        <end position="493"/>
    </location>
</feature>
<dbReference type="InterPro" id="IPR011990">
    <property type="entry name" value="TPR-like_helical_dom_sf"/>
</dbReference>
<dbReference type="InterPro" id="IPR012944">
    <property type="entry name" value="SusD_RagB_dom"/>
</dbReference>
<keyword evidence="4" id="KW-0472">Membrane</keyword>
<dbReference type="EMBL" id="VKLW01000025">
    <property type="protein sequence ID" value="TYK32688.1"/>
    <property type="molecule type" value="Genomic_DNA"/>
</dbReference>
<keyword evidence="3 6" id="KW-0732">Signal</keyword>
<feature type="signal peptide" evidence="6">
    <location>
        <begin position="1"/>
        <end position="18"/>
    </location>
</feature>
<comment type="caution">
    <text evidence="9">The sequence shown here is derived from an EMBL/GenBank/DDBJ whole genome shotgun (WGS) entry which is preliminary data.</text>
</comment>
<dbReference type="Proteomes" id="UP000324383">
    <property type="component" value="Unassembled WGS sequence"/>
</dbReference>
<evidence type="ECO:0000259" key="8">
    <source>
        <dbReference type="Pfam" id="PF14322"/>
    </source>
</evidence>
<organism evidence="9 10">
    <name type="scientific">Bacteroides pyogenes</name>
    <dbReference type="NCBI Taxonomy" id="310300"/>
    <lineage>
        <taxon>Bacteria</taxon>
        <taxon>Pseudomonadati</taxon>
        <taxon>Bacteroidota</taxon>
        <taxon>Bacteroidia</taxon>
        <taxon>Bacteroidales</taxon>
        <taxon>Bacteroidaceae</taxon>
        <taxon>Bacteroides</taxon>
    </lineage>
</organism>
<dbReference type="PROSITE" id="PS51257">
    <property type="entry name" value="PROKAR_LIPOPROTEIN"/>
    <property type="match status" value="1"/>
</dbReference>
<gene>
    <name evidence="9" type="ORF">FNJ60_10895</name>
</gene>
<evidence type="ECO:0000259" key="7">
    <source>
        <dbReference type="Pfam" id="PF07980"/>
    </source>
</evidence>
<dbReference type="Pfam" id="PF14322">
    <property type="entry name" value="SusD-like_3"/>
    <property type="match status" value="1"/>
</dbReference>
<evidence type="ECO:0000256" key="1">
    <source>
        <dbReference type="ARBA" id="ARBA00004442"/>
    </source>
</evidence>
<comment type="similarity">
    <text evidence="2">Belongs to the SusD family.</text>
</comment>
<evidence type="ECO:0000256" key="2">
    <source>
        <dbReference type="ARBA" id="ARBA00006275"/>
    </source>
</evidence>
<sequence length="493" mass="55325">MKKQILKIFVALAFVVGASGCGDSFLDTKYYKGIDLDKGLSTPNNVSTALNGVYHHLFNRYFAGNYAISIGDIPTDITYWNTETGHWSQIYSYNFADTDSYLNYIWEYGYKVADNAARVIKGVPELYGASNEQDKKLLDRCMAEAYALRAYSHLMLVNIFAHQVKVAGTDFSAQPGIVIVKEPIPALTKVSRSSIGDVYNLVVEDWKKSLEHFEAAGGDRGSLFYFNVASVHGLLARTYLYMENWEDAIKSAQEALNVAKITKLTYELAAYKALYNGGDSNKESLFALAISETQNWSANSCGNLWSTYSFSPSPKLLSLYKDDDCRKAIMSWDTNTAPEKPKYAAGKFSHYSSGNSAYGTNYIVNAPEMFLIIAEANLKKKIPDLAAAKTALLAVAKRDAKILSMDNLPGEKEELMKFVKDERARELFQEGLRLYDLRRWDEMTEVYAFGAPQIEFTFKNYKISDLLFPIPSSEINAGFGVEQNDWDKTLPKK</sequence>
<dbReference type="RefSeq" id="WP_148730697.1">
    <property type="nucleotide sequence ID" value="NZ_VKLW01000025.1"/>
</dbReference>
<feature type="domain" description="SusD-like N-terminal" evidence="8">
    <location>
        <begin position="25"/>
        <end position="240"/>
    </location>
</feature>
<reference evidence="9 10" key="1">
    <citation type="submission" date="2019-07" db="EMBL/GenBank/DDBJ databases">
        <title>Draft Genome Sequences of Bacteroides pyogenes Strains Isolated from the Uterus Holstein Dairy Cows with Metritis.</title>
        <authorList>
            <person name="Cunha F."/>
            <person name="Galvao K.N."/>
            <person name="Jeon S.J."/>
            <person name="Jeong K.C."/>
        </authorList>
    </citation>
    <scope>NUCLEOTIDE SEQUENCE [LARGE SCALE GENOMIC DNA]</scope>
    <source>
        <strain evidence="9 10">KG-31</strain>
    </source>
</reference>
<comment type="subcellular location">
    <subcellularLocation>
        <location evidence="1">Cell outer membrane</location>
    </subcellularLocation>
</comment>
<keyword evidence="5" id="KW-0998">Cell outer membrane</keyword>
<dbReference type="InterPro" id="IPR033985">
    <property type="entry name" value="SusD-like_N"/>
</dbReference>
<feature type="domain" description="RagB/SusD" evidence="7">
    <location>
        <begin position="345"/>
        <end position="484"/>
    </location>
</feature>
<evidence type="ECO:0000313" key="9">
    <source>
        <dbReference type="EMBL" id="TYK32688.1"/>
    </source>
</evidence>
<accession>A0A5D3FCP0</accession>
<dbReference type="Gene3D" id="1.25.40.390">
    <property type="match status" value="1"/>
</dbReference>
<protein>
    <submittedName>
        <fullName evidence="9">RagB/SusD family nutrient uptake outer membrane protein</fullName>
    </submittedName>
</protein>
<name>A0A5D3FCP0_9BACE</name>